<feature type="transmembrane region" description="Helical" evidence="10">
    <location>
        <begin position="12"/>
        <end position="34"/>
    </location>
</feature>
<feature type="region of interest" description="Disordered" evidence="9">
    <location>
        <begin position="339"/>
        <end position="359"/>
    </location>
</feature>
<evidence type="ECO:0000256" key="8">
    <source>
        <dbReference type="ARBA" id="ARBA00023303"/>
    </source>
</evidence>
<evidence type="ECO:0000256" key="3">
    <source>
        <dbReference type="ARBA" id="ARBA00022448"/>
    </source>
</evidence>
<dbReference type="EMBL" id="CALNXI010002585">
    <property type="protein sequence ID" value="CAH3189159.1"/>
    <property type="molecule type" value="Genomic_DNA"/>
</dbReference>
<evidence type="ECO:0000256" key="6">
    <source>
        <dbReference type="ARBA" id="ARBA00023065"/>
    </source>
</evidence>
<name>A0ABN8SC84_9CNID</name>
<keyword evidence="8" id="KW-0407">Ion channel</keyword>
<keyword evidence="6" id="KW-0406">Ion transport</keyword>
<evidence type="ECO:0000256" key="5">
    <source>
        <dbReference type="ARBA" id="ARBA00022989"/>
    </source>
</evidence>
<evidence type="ECO:0000313" key="11">
    <source>
        <dbReference type="EMBL" id="CAH3189159.1"/>
    </source>
</evidence>
<keyword evidence="4 10" id="KW-0812">Transmembrane</keyword>
<sequence length="359" mass="40208">MAQLTVKLAFSTLLGILGWHGVFLLFLIIALKLFLWEPYQEHNSSCPCTWNVAYGTIMFLFPSLTSYTIAVFAYFRQDSNSAPWKVLKKFYVIKYSCPYYDERTEWDFHADHCIKCRQLRRDWSLVKIAVSAVFSLLYPLVWLSLSFLQTAYYVCAHVGPPGDILQNVCDVTILKPDDYRMAYGLAAIRSKTIGSILFVCTLFFVGVFVILYGEMKSYLSKKFDWDPSGKGASNNLQVQVSIQPGRTSGSAETASLHSNRDTPVAMDSAAAENGRLVRISPVNCGNRAITINLSNVFAETLQGCLQDGAWQGIDICCTQQEESGSRHGSYTPFRQLPRSARIQQQQAGQPGYESLPSVT</sequence>
<reference evidence="11 12" key="1">
    <citation type="submission" date="2022-05" db="EMBL/GenBank/DDBJ databases">
        <authorList>
            <consortium name="Genoscope - CEA"/>
            <person name="William W."/>
        </authorList>
    </citation>
    <scope>NUCLEOTIDE SEQUENCE [LARGE SCALE GENOMIC DNA]</scope>
</reference>
<evidence type="ECO:0000256" key="9">
    <source>
        <dbReference type="SAM" id="MobiDB-lite"/>
    </source>
</evidence>
<organism evidence="11 12">
    <name type="scientific">Porites evermanni</name>
    <dbReference type="NCBI Taxonomy" id="104178"/>
    <lineage>
        <taxon>Eukaryota</taxon>
        <taxon>Metazoa</taxon>
        <taxon>Cnidaria</taxon>
        <taxon>Anthozoa</taxon>
        <taxon>Hexacorallia</taxon>
        <taxon>Scleractinia</taxon>
        <taxon>Fungiina</taxon>
        <taxon>Poritidae</taxon>
        <taxon>Porites</taxon>
    </lineage>
</organism>
<evidence type="ECO:0000256" key="7">
    <source>
        <dbReference type="ARBA" id="ARBA00023136"/>
    </source>
</evidence>
<evidence type="ECO:0000313" key="12">
    <source>
        <dbReference type="Proteomes" id="UP001159427"/>
    </source>
</evidence>
<keyword evidence="7 10" id="KW-0472">Membrane</keyword>
<evidence type="ECO:0000256" key="2">
    <source>
        <dbReference type="ARBA" id="ARBA00008497"/>
    </source>
</evidence>
<feature type="transmembrane region" description="Helical" evidence="10">
    <location>
        <begin position="125"/>
        <end position="145"/>
    </location>
</feature>
<feature type="transmembrane region" description="Helical" evidence="10">
    <location>
        <begin position="193"/>
        <end position="213"/>
    </location>
</feature>
<dbReference type="Proteomes" id="UP001159427">
    <property type="component" value="Unassembled WGS sequence"/>
</dbReference>
<protein>
    <submittedName>
        <fullName evidence="11">Uncharacterized protein</fullName>
    </submittedName>
</protein>
<accession>A0ABN8SC84</accession>
<keyword evidence="12" id="KW-1185">Reference proteome</keyword>
<proteinExistence type="inferred from homology"/>
<gene>
    <name evidence="11" type="ORF">PEVE_00019095</name>
</gene>
<dbReference type="InterPro" id="IPR029569">
    <property type="entry name" value="CALHM"/>
</dbReference>
<evidence type="ECO:0000256" key="10">
    <source>
        <dbReference type="SAM" id="Phobius"/>
    </source>
</evidence>
<keyword evidence="5 10" id="KW-1133">Transmembrane helix</keyword>
<evidence type="ECO:0000256" key="4">
    <source>
        <dbReference type="ARBA" id="ARBA00022692"/>
    </source>
</evidence>
<comment type="subcellular location">
    <subcellularLocation>
        <location evidence="1">Membrane</location>
        <topology evidence="1">Multi-pass membrane protein</topology>
    </subcellularLocation>
</comment>
<comment type="caution">
    <text evidence="11">The sequence shown here is derived from an EMBL/GenBank/DDBJ whole genome shotgun (WGS) entry which is preliminary data.</text>
</comment>
<comment type="similarity">
    <text evidence="2">Belongs to the CALHM family.</text>
</comment>
<keyword evidence="3" id="KW-0813">Transport</keyword>
<evidence type="ECO:0000256" key="1">
    <source>
        <dbReference type="ARBA" id="ARBA00004141"/>
    </source>
</evidence>
<feature type="transmembrane region" description="Helical" evidence="10">
    <location>
        <begin position="54"/>
        <end position="75"/>
    </location>
</feature>
<dbReference type="Pfam" id="PF14798">
    <property type="entry name" value="Ca_hom_mod"/>
    <property type="match status" value="1"/>
</dbReference>